<evidence type="ECO:0000313" key="5">
    <source>
        <dbReference type="Proteomes" id="UP000092461"/>
    </source>
</evidence>
<feature type="compositionally biased region" description="Low complexity" evidence="1">
    <location>
        <begin position="693"/>
        <end position="712"/>
    </location>
</feature>
<name>A0A1B0GHM2_LUTLO</name>
<dbReference type="InterPro" id="IPR011009">
    <property type="entry name" value="Kinase-like_dom_sf"/>
</dbReference>
<dbReference type="Gene3D" id="1.10.510.10">
    <property type="entry name" value="Transferase(Phosphotransferase) domain 1"/>
    <property type="match status" value="1"/>
</dbReference>
<dbReference type="InterPro" id="IPR001245">
    <property type="entry name" value="Ser-Thr/Tyr_kinase_cat_dom"/>
</dbReference>
<dbReference type="Pfam" id="PF03623">
    <property type="entry name" value="Focal_AT"/>
    <property type="match status" value="2"/>
</dbReference>
<dbReference type="PANTHER" id="PTHR46221">
    <property type="entry name" value="FERM AND PDZ DOMAIN-CONTAINING PROTEIN FAMILY MEMBER"/>
    <property type="match status" value="1"/>
</dbReference>
<dbReference type="EMBL" id="AJWK01005342">
    <property type="status" value="NOT_ANNOTATED_CDS"/>
    <property type="molecule type" value="Genomic_DNA"/>
</dbReference>
<dbReference type="Pfam" id="PF07714">
    <property type="entry name" value="PK_Tyr_Ser-Thr"/>
    <property type="match status" value="1"/>
</dbReference>
<dbReference type="InterPro" id="IPR005189">
    <property type="entry name" value="Focal_adhesion_kin_target_dom"/>
</dbReference>
<dbReference type="SUPFAM" id="SSF68993">
    <property type="entry name" value="FAT domain of focal adhesion kinase"/>
    <property type="match status" value="2"/>
</dbReference>
<evidence type="ECO:0000256" key="1">
    <source>
        <dbReference type="SAM" id="MobiDB-lite"/>
    </source>
</evidence>
<dbReference type="EnsemblMetazoa" id="LLOJ001543-RA">
    <property type="protein sequence ID" value="LLOJ001543-PA"/>
    <property type="gene ID" value="LLOJ001543"/>
</dbReference>
<reference evidence="4" key="1">
    <citation type="submission" date="2020-05" db="UniProtKB">
        <authorList>
            <consortium name="EnsemblMetazoa"/>
        </authorList>
    </citation>
    <scope>IDENTIFICATION</scope>
    <source>
        <strain evidence="4">Jacobina</strain>
    </source>
</reference>
<dbReference type="GO" id="GO:0007172">
    <property type="term" value="P:signal complex assembly"/>
    <property type="evidence" value="ECO:0007669"/>
    <property type="project" value="InterPro"/>
</dbReference>
<feature type="region of interest" description="Disordered" evidence="1">
    <location>
        <begin position="1112"/>
        <end position="1139"/>
    </location>
</feature>
<dbReference type="AlphaFoldDB" id="A0A1B0GHM2"/>
<feature type="domain" description="Focal AT" evidence="2">
    <location>
        <begin position="853"/>
        <end position="971"/>
    </location>
</feature>
<dbReference type="Proteomes" id="UP000092461">
    <property type="component" value="Unassembled WGS sequence"/>
</dbReference>
<dbReference type="InterPro" id="IPR036137">
    <property type="entry name" value="Focal_adhe_kin_target_dom_sf"/>
</dbReference>
<feature type="compositionally biased region" description="Low complexity" evidence="1">
    <location>
        <begin position="982"/>
        <end position="1000"/>
    </location>
</feature>
<feature type="compositionally biased region" description="Polar residues" evidence="1">
    <location>
        <begin position="453"/>
        <end position="480"/>
    </location>
</feature>
<feature type="region of interest" description="Disordered" evidence="1">
    <location>
        <begin position="412"/>
        <end position="534"/>
    </location>
</feature>
<feature type="domain" description="Serine-threonine/tyrosine-protein kinase catalytic" evidence="3">
    <location>
        <begin position="1"/>
        <end position="70"/>
    </location>
</feature>
<dbReference type="GO" id="GO:0004713">
    <property type="term" value="F:protein tyrosine kinase activity"/>
    <property type="evidence" value="ECO:0007669"/>
    <property type="project" value="InterPro"/>
</dbReference>
<feature type="domain" description="Focal AT" evidence="2">
    <location>
        <begin position="718"/>
        <end position="849"/>
    </location>
</feature>
<dbReference type="GO" id="GO:0005925">
    <property type="term" value="C:focal adhesion"/>
    <property type="evidence" value="ECO:0007669"/>
    <property type="project" value="InterPro"/>
</dbReference>
<feature type="compositionally biased region" description="Low complexity" evidence="1">
    <location>
        <begin position="582"/>
        <end position="596"/>
    </location>
</feature>
<organism evidence="4 5">
    <name type="scientific">Lutzomyia longipalpis</name>
    <name type="common">Sand fly</name>
    <dbReference type="NCBI Taxonomy" id="7200"/>
    <lineage>
        <taxon>Eukaryota</taxon>
        <taxon>Metazoa</taxon>
        <taxon>Ecdysozoa</taxon>
        <taxon>Arthropoda</taxon>
        <taxon>Hexapoda</taxon>
        <taxon>Insecta</taxon>
        <taxon>Pterygota</taxon>
        <taxon>Neoptera</taxon>
        <taxon>Endopterygota</taxon>
        <taxon>Diptera</taxon>
        <taxon>Nematocera</taxon>
        <taxon>Psychodoidea</taxon>
        <taxon>Psychodidae</taxon>
        <taxon>Lutzomyia</taxon>
        <taxon>Lutzomyia</taxon>
    </lineage>
</organism>
<sequence length="1139" mass="123445">MFGVCTWEILMLGVKPFQGIKNSDVIGKLENRERLPLPNNCPPRLYSLMSQCWAYEPSKRPDFKTIKETLYEILMEERLSDCETMRRENRRVAAMSWGAGDDNPPPKPARAPLVDAGSLGTEAPQMAPQTYIIAQNPAVLAHLMRENEARSLNPSAYTTPASVFNTLAVDFDTEHVDEASVEPCDVTLKTIKLPASDLLKLDPMVGERVSSGACMVKSGRSDDADLVNSQGIEGLCNSATSSNSNTLERYDLPQDAISDNSIPHPPEYPIPCEIINALTQQTHSIDPMYKALQKPPDGQQVADKPPLQPVIQYISSQQQPPQVVHYPNHGTPTHTASYIQPANYYGEHQQYLVQSFPQGGSPAAGTFVYPVLSPQMMAMPPGHYPQAYAVHYGAPDGVESGRVSSLERTVPNVAAKPSRSTSLTRQLSGSQDAFAAARSGSLERSGLPPQGYGSRNNSLERSQNDTLRTTGGSLERNQSAGAYDAAKGRNLRGGSLERNQQVLTGPRGGSLERNPGYGTPYKSPKQPDPEPFQEEIYDFGGANVKSCAAIALKKSIAKGLIPAEYQYKINSTISPAPPPYPGSQQQQQPQQKFQYPPQGIQQRMWNHQIPPMSPIQQQQQQQQQFLHQGSPKKRLGLITTGSADGDTNGGAGAFSGANRFSPQTSVSSGPQSLPVETTSGLGDSRPHTPGSNSGTLRATASSSSSSLDKSGAADVRKTLALDRTNDAVYSATTGVVKAIMALSQGVERSVAAEYLDLVKNIGIELRVLLGSVDQVSTQFPAQAHREVEMAHKVLSKDMFELVSSMRLAQQYSDTTLDVEYKKSMLAAAHVLAMDAKNLLDVVDSIRVRYQMCATTGVVKAIMALSQGVERSVAAEYLDLVKNIGIELRVLLGSVDQVSTQFPAQAHREVEMAHKVLSKDMFELVSSMRLAQQYSDTTLDVEYKKSMLAAAHVLAMDAKNLLDVVDSIRVRYQMWFTDKNQISPKNPSNSTSLSSPVSIGGGATATAVTEETYQNAASVMEQQNMYSNQQTGIYDNECVINHQLKHLELGREAAACGTPSKPAIAAKPPNLTSKLKSNLLMKGLSSQGGGTECNSSTDEPLKIIEDPSDLYSNAGIASSSTKLPDNTPHVQENSHNQVNH</sequence>
<dbReference type="EMBL" id="AJWK01005343">
    <property type="status" value="NOT_ANNOTATED_CDS"/>
    <property type="molecule type" value="Genomic_DNA"/>
</dbReference>
<keyword evidence="5" id="KW-1185">Reference proteome</keyword>
<evidence type="ECO:0000259" key="3">
    <source>
        <dbReference type="Pfam" id="PF07714"/>
    </source>
</evidence>
<feature type="compositionally biased region" description="Polar residues" evidence="1">
    <location>
        <begin position="658"/>
        <end position="681"/>
    </location>
</feature>
<dbReference type="VEuPathDB" id="VectorBase:LLOJ001543"/>
<proteinExistence type="predicted"/>
<evidence type="ECO:0000313" key="4">
    <source>
        <dbReference type="EnsemblMetazoa" id="LLOJ001543-PA"/>
    </source>
</evidence>
<dbReference type="Gene3D" id="1.20.120.330">
    <property type="entry name" value="Nucleotidyltransferases domain 2"/>
    <property type="match status" value="2"/>
</dbReference>
<feature type="compositionally biased region" description="Polar residues" evidence="1">
    <location>
        <begin position="1114"/>
        <end position="1139"/>
    </location>
</feature>
<feature type="region of interest" description="Disordered" evidence="1">
    <location>
        <begin position="980"/>
        <end position="1000"/>
    </location>
</feature>
<protein>
    <submittedName>
        <fullName evidence="4">Uncharacterized protein</fullName>
    </submittedName>
</protein>
<dbReference type="PANTHER" id="PTHR46221:SF9">
    <property type="entry name" value="NON-SPECIFIC PROTEIN-TYROSINE KINASE"/>
    <property type="match status" value="1"/>
</dbReference>
<dbReference type="SUPFAM" id="SSF56112">
    <property type="entry name" value="Protein kinase-like (PK-like)"/>
    <property type="match status" value="1"/>
</dbReference>
<feature type="region of interest" description="Disordered" evidence="1">
    <location>
        <begin position="572"/>
        <end position="596"/>
    </location>
</feature>
<accession>A0A1B0GHM2</accession>
<feature type="region of interest" description="Disordered" evidence="1">
    <location>
        <begin position="635"/>
        <end position="712"/>
    </location>
</feature>
<dbReference type="VEuPathDB" id="VectorBase:LLONM1_009810"/>
<evidence type="ECO:0000259" key="2">
    <source>
        <dbReference type="Pfam" id="PF03623"/>
    </source>
</evidence>
<feature type="compositionally biased region" description="Polar residues" evidence="1">
    <location>
        <begin position="418"/>
        <end position="431"/>
    </location>
</feature>